<protein>
    <submittedName>
        <fullName evidence="1">Uncharacterized protein</fullName>
    </submittedName>
</protein>
<reference evidence="1 2" key="2">
    <citation type="journal article" date="2013" name="Genome Announc.">
        <title>Genome Sequence of Growth-Improving Paenibacillus mucilaginosus Strain KNP414.</title>
        <authorList>
            <person name="Lu J.J."/>
            <person name="Wang J.F."/>
            <person name="Hu X.F."/>
        </authorList>
    </citation>
    <scope>NUCLEOTIDE SEQUENCE [LARGE SCALE GENOMIC DNA]</scope>
    <source>
        <strain evidence="1 2">KNP414</strain>
    </source>
</reference>
<organism evidence="1 2">
    <name type="scientific">Paenibacillus mucilaginosus (strain KNP414)</name>
    <dbReference type="NCBI Taxonomy" id="1036673"/>
    <lineage>
        <taxon>Bacteria</taxon>
        <taxon>Bacillati</taxon>
        <taxon>Bacillota</taxon>
        <taxon>Bacilli</taxon>
        <taxon>Bacillales</taxon>
        <taxon>Paenibacillaceae</taxon>
        <taxon>Paenibacillus</taxon>
    </lineage>
</organism>
<dbReference type="Proteomes" id="UP000006620">
    <property type="component" value="Chromosome"/>
</dbReference>
<dbReference type="EMBL" id="CP002869">
    <property type="protein sequence ID" value="AEI41984.1"/>
    <property type="molecule type" value="Genomic_DNA"/>
</dbReference>
<dbReference type="KEGG" id="pms:KNP414_03426"/>
<accession>F8F8S2</accession>
<sequence>MPSLPSIPVRLTSSPPVSLSLHLRHAGGAAAPFRGKAAYGGTDLVTEASGFPLTSRTLDLPALFYTFHPYKP</sequence>
<evidence type="ECO:0000313" key="2">
    <source>
        <dbReference type="Proteomes" id="UP000006620"/>
    </source>
</evidence>
<gene>
    <name evidence="1" type="ordered locus">KNP414_03426</name>
</gene>
<name>F8F8S2_PAEMK</name>
<proteinExistence type="predicted"/>
<dbReference type="HOGENOM" id="CLU_2718514_0_0_9"/>
<evidence type="ECO:0000313" key="1">
    <source>
        <dbReference type="EMBL" id="AEI41984.1"/>
    </source>
</evidence>
<dbReference type="AlphaFoldDB" id="F8F8S2"/>
<reference evidence="2" key="1">
    <citation type="submission" date="2011-06" db="EMBL/GenBank/DDBJ databases">
        <title>Complete genome sequence of Paenibacillus mucilaginosus KNP414.</title>
        <authorList>
            <person name="Wang J."/>
            <person name="Hu S."/>
            <person name="Hu X."/>
            <person name="Zhang B."/>
            <person name="Dong D."/>
            <person name="Zhang S."/>
            <person name="Zhao K."/>
            <person name="Wu D."/>
        </authorList>
    </citation>
    <scope>NUCLEOTIDE SEQUENCE [LARGE SCALE GENOMIC DNA]</scope>
    <source>
        <strain evidence="2">KNP414</strain>
    </source>
</reference>